<evidence type="ECO:0000313" key="7">
    <source>
        <dbReference type="Proteomes" id="UP001186944"/>
    </source>
</evidence>
<feature type="domain" description="RCC1-like" evidence="5">
    <location>
        <begin position="41"/>
        <end position="209"/>
    </location>
</feature>
<dbReference type="Pfam" id="PF00415">
    <property type="entry name" value="RCC1"/>
    <property type="match status" value="2"/>
</dbReference>
<protein>
    <recommendedName>
        <fullName evidence="5">RCC1-like domain-containing protein</fullName>
    </recommendedName>
</protein>
<feature type="compositionally biased region" description="Basic residues" evidence="4">
    <location>
        <begin position="1"/>
        <end position="11"/>
    </location>
</feature>
<feature type="repeat" description="RCC1" evidence="3">
    <location>
        <begin position="264"/>
        <end position="313"/>
    </location>
</feature>
<organism evidence="6 7">
    <name type="scientific">Pinctada imbricata</name>
    <name type="common">Atlantic pearl-oyster</name>
    <name type="synonym">Pinctada martensii</name>
    <dbReference type="NCBI Taxonomy" id="66713"/>
    <lineage>
        <taxon>Eukaryota</taxon>
        <taxon>Metazoa</taxon>
        <taxon>Spiralia</taxon>
        <taxon>Lophotrochozoa</taxon>
        <taxon>Mollusca</taxon>
        <taxon>Bivalvia</taxon>
        <taxon>Autobranchia</taxon>
        <taxon>Pteriomorphia</taxon>
        <taxon>Pterioida</taxon>
        <taxon>Pterioidea</taxon>
        <taxon>Pteriidae</taxon>
        <taxon>Pinctada</taxon>
    </lineage>
</organism>
<dbReference type="InterPro" id="IPR058923">
    <property type="entry name" value="RCC1-like_dom"/>
</dbReference>
<evidence type="ECO:0000313" key="6">
    <source>
        <dbReference type="EMBL" id="KAK3089922.1"/>
    </source>
</evidence>
<dbReference type="PANTHER" id="PTHR45982">
    <property type="entry name" value="REGULATOR OF CHROMOSOME CONDENSATION"/>
    <property type="match status" value="1"/>
</dbReference>
<dbReference type="AlphaFoldDB" id="A0AA89C0U1"/>
<dbReference type="InterPro" id="IPR000408">
    <property type="entry name" value="Reg_chr_condens"/>
</dbReference>
<sequence length="349" mass="37344">MPGRGQKRARKSSIDEKENVSRKKQKITHSSHPDLTEHGLVLTCGEGDVGQLGLGEEIFERSRPAKVDVAGEDIVSVVAGGMHTVCLTNKGEIYTFGCNDEGALGRDTSKEGSETEPAKVDFHGRGIQVSAGDSHSAVLTEEGKVYAWGNFRDSNGKIGLTMNGIEAKPIEIPLEARIVKISSGADHLVCLSEDGDLFTCGCAEQGQLGRVAECFSNRGGRKGLGFSDINNRFSPERVASLSDDKDIQQLEGGQHHTVALTTEGKVCTFGRGDYGRLGFGDDCKELKEPRELDLPKCKAIAAGQSVSFALTEDGYVFAFGMGTSKQLGSGDEEDLTTPEKMGGKQLAER</sequence>
<evidence type="ECO:0000256" key="2">
    <source>
        <dbReference type="ARBA" id="ARBA00022737"/>
    </source>
</evidence>
<feature type="repeat" description="RCC1" evidence="3">
    <location>
        <begin position="314"/>
        <end position="349"/>
    </location>
</feature>
<feature type="region of interest" description="Disordered" evidence="4">
    <location>
        <begin position="1"/>
        <end position="34"/>
    </location>
</feature>
<feature type="compositionally biased region" description="Basic and acidic residues" evidence="4">
    <location>
        <begin position="12"/>
        <end position="21"/>
    </location>
</feature>
<keyword evidence="1" id="KW-0344">Guanine-nucleotide releasing factor</keyword>
<dbReference type="PROSITE" id="PS00626">
    <property type="entry name" value="RCC1_2"/>
    <property type="match status" value="2"/>
</dbReference>
<evidence type="ECO:0000259" key="5">
    <source>
        <dbReference type="Pfam" id="PF25390"/>
    </source>
</evidence>
<dbReference type="PROSITE" id="PS00625">
    <property type="entry name" value="RCC1_1"/>
    <property type="match status" value="1"/>
</dbReference>
<keyword evidence="7" id="KW-1185">Reference proteome</keyword>
<evidence type="ECO:0000256" key="3">
    <source>
        <dbReference type="PROSITE-ProRule" id="PRU00235"/>
    </source>
</evidence>
<dbReference type="GO" id="GO:0005085">
    <property type="term" value="F:guanyl-nucleotide exchange factor activity"/>
    <property type="evidence" value="ECO:0007669"/>
    <property type="project" value="TreeGrafter"/>
</dbReference>
<accession>A0AA89C0U1</accession>
<comment type="caution">
    <text evidence="6">The sequence shown here is derived from an EMBL/GenBank/DDBJ whole genome shotgun (WGS) entry which is preliminary data.</text>
</comment>
<reference evidence="6" key="1">
    <citation type="submission" date="2019-08" db="EMBL/GenBank/DDBJ databases">
        <title>The improved chromosome-level genome for the pearl oyster Pinctada fucata martensii using PacBio sequencing and Hi-C.</title>
        <authorList>
            <person name="Zheng Z."/>
        </authorList>
    </citation>
    <scope>NUCLEOTIDE SEQUENCE</scope>
    <source>
        <strain evidence="6">ZZ-2019</strain>
        <tissue evidence="6">Adductor muscle</tissue>
    </source>
</reference>
<dbReference type="EMBL" id="VSWD01000010">
    <property type="protein sequence ID" value="KAK3089922.1"/>
    <property type="molecule type" value="Genomic_DNA"/>
</dbReference>
<dbReference type="Proteomes" id="UP001186944">
    <property type="component" value="Unassembled WGS sequence"/>
</dbReference>
<dbReference type="PROSITE" id="PS50012">
    <property type="entry name" value="RCC1_3"/>
    <property type="match status" value="6"/>
</dbReference>
<gene>
    <name evidence="6" type="ORF">FSP39_007654</name>
</gene>
<dbReference type="GO" id="GO:0005737">
    <property type="term" value="C:cytoplasm"/>
    <property type="evidence" value="ECO:0007669"/>
    <property type="project" value="TreeGrafter"/>
</dbReference>
<feature type="repeat" description="RCC1" evidence="3">
    <location>
        <begin position="143"/>
        <end position="194"/>
    </location>
</feature>
<feature type="repeat" description="RCC1" evidence="3">
    <location>
        <begin position="91"/>
        <end position="142"/>
    </location>
</feature>
<name>A0AA89C0U1_PINIB</name>
<evidence type="ECO:0000256" key="4">
    <source>
        <dbReference type="SAM" id="MobiDB-lite"/>
    </source>
</evidence>
<dbReference type="SUPFAM" id="SSF50985">
    <property type="entry name" value="RCC1/BLIP-II"/>
    <property type="match status" value="1"/>
</dbReference>
<dbReference type="Pfam" id="PF25390">
    <property type="entry name" value="WD40_RLD"/>
    <property type="match status" value="1"/>
</dbReference>
<feature type="repeat" description="RCC1" evidence="3">
    <location>
        <begin position="39"/>
        <end position="90"/>
    </location>
</feature>
<evidence type="ECO:0000256" key="1">
    <source>
        <dbReference type="ARBA" id="ARBA00022658"/>
    </source>
</evidence>
<keyword evidence="2" id="KW-0677">Repeat</keyword>
<dbReference type="PRINTS" id="PR00633">
    <property type="entry name" value="RCCNDNSATION"/>
</dbReference>
<dbReference type="Gene3D" id="2.130.10.30">
    <property type="entry name" value="Regulator of chromosome condensation 1/beta-lactamase-inhibitor protein II"/>
    <property type="match status" value="2"/>
</dbReference>
<feature type="repeat" description="RCC1" evidence="3">
    <location>
        <begin position="195"/>
        <end position="263"/>
    </location>
</feature>
<dbReference type="PANTHER" id="PTHR45982:SF1">
    <property type="entry name" value="REGULATOR OF CHROMOSOME CONDENSATION"/>
    <property type="match status" value="1"/>
</dbReference>
<dbReference type="InterPro" id="IPR009091">
    <property type="entry name" value="RCC1/BLIP-II"/>
</dbReference>
<proteinExistence type="predicted"/>
<dbReference type="InterPro" id="IPR051553">
    <property type="entry name" value="Ran_GTPase-activating"/>
</dbReference>
<feature type="region of interest" description="Disordered" evidence="4">
    <location>
        <begin position="326"/>
        <end position="349"/>
    </location>
</feature>